<sequence length="42" mass="5060">MPVLQMAQPPTAQEFSIFSRFLLEPWIIEAVRWIIPDLFIWE</sequence>
<reference evidence="2" key="1">
    <citation type="submission" date="2015-10" db="EMBL/GenBank/DDBJ databases">
        <authorList>
            <person name="Regsiter A."/>
            <person name="william w."/>
        </authorList>
    </citation>
    <scope>NUCLEOTIDE SEQUENCE [LARGE SCALE GENOMIC DNA]</scope>
</reference>
<dbReference type="Proteomes" id="UP000184315">
    <property type="component" value="Unassembled WGS sequence"/>
</dbReference>
<protein>
    <submittedName>
        <fullName evidence="1">Uncharacterized protein</fullName>
    </submittedName>
</protein>
<evidence type="ECO:0000313" key="1">
    <source>
        <dbReference type="EMBL" id="CUR34978.1"/>
    </source>
</evidence>
<dbReference type="AlphaFoldDB" id="A0A1J1LSJ6"/>
<evidence type="ECO:0000313" key="2">
    <source>
        <dbReference type="Proteomes" id="UP000184315"/>
    </source>
</evidence>
<proteinExistence type="predicted"/>
<keyword evidence="2" id="KW-1185">Reference proteome</keyword>
<gene>
    <name evidence="1" type="ORF">PL9214650417</name>
</gene>
<name>A0A1J1LSJ6_9CYAN</name>
<dbReference type="EMBL" id="CZDF01000172">
    <property type="protein sequence ID" value="CUR34978.1"/>
    <property type="molecule type" value="Genomic_DNA"/>
</dbReference>
<organism evidence="1 2">
    <name type="scientific">Planktothrix tepida PCC 9214</name>
    <dbReference type="NCBI Taxonomy" id="671072"/>
    <lineage>
        <taxon>Bacteria</taxon>
        <taxon>Bacillati</taxon>
        <taxon>Cyanobacteriota</taxon>
        <taxon>Cyanophyceae</taxon>
        <taxon>Oscillatoriophycideae</taxon>
        <taxon>Oscillatoriales</taxon>
        <taxon>Microcoleaceae</taxon>
        <taxon>Planktothrix</taxon>
    </lineage>
</organism>
<dbReference type="STRING" id="671072.PL9214650417"/>
<accession>A0A1J1LSJ6</accession>